<dbReference type="InterPro" id="IPR019888">
    <property type="entry name" value="Tscrpt_reg_AsnC-like"/>
</dbReference>
<keyword evidence="8" id="KW-1185">Reference proteome</keyword>
<dbReference type="RefSeq" id="WP_088916956.1">
    <property type="nucleotide sequence ID" value="NZ_CP018632.1"/>
</dbReference>
<dbReference type="InterPro" id="IPR036390">
    <property type="entry name" value="WH_DNA-bd_sf"/>
</dbReference>
<dbReference type="PROSITE" id="PS50956">
    <property type="entry name" value="HTH_ASNC_2"/>
    <property type="match status" value="1"/>
</dbReference>
<dbReference type="GO" id="GO:0043565">
    <property type="term" value="F:sequence-specific DNA binding"/>
    <property type="evidence" value="ECO:0007669"/>
    <property type="project" value="InterPro"/>
</dbReference>
<dbReference type="GO" id="GO:0043200">
    <property type="term" value="P:response to amino acid"/>
    <property type="evidence" value="ECO:0007669"/>
    <property type="project" value="TreeGrafter"/>
</dbReference>
<evidence type="ECO:0000256" key="3">
    <source>
        <dbReference type="ARBA" id="ARBA00023159"/>
    </source>
</evidence>
<dbReference type="InterPro" id="IPR036388">
    <property type="entry name" value="WH-like_DNA-bd_sf"/>
</dbReference>
<dbReference type="GO" id="GO:0005829">
    <property type="term" value="C:cytosol"/>
    <property type="evidence" value="ECO:0007669"/>
    <property type="project" value="TreeGrafter"/>
</dbReference>
<evidence type="ECO:0000313" key="7">
    <source>
        <dbReference type="EMBL" id="ASJ71524.1"/>
    </source>
</evidence>
<dbReference type="Gene3D" id="3.30.70.920">
    <property type="match status" value="1"/>
</dbReference>
<dbReference type="PANTHER" id="PTHR30154:SF0">
    <property type="entry name" value="LEUCINE-RESPONSIVE REGULATORY PROTEIN"/>
    <property type="match status" value="1"/>
</dbReference>
<dbReference type="PANTHER" id="PTHR30154">
    <property type="entry name" value="LEUCINE-RESPONSIVE REGULATORY PROTEIN"/>
    <property type="match status" value="1"/>
</dbReference>
<dbReference type="InterPro" id="IPR011008">
    <property type="entry name" value="Dimeric_a/b-barrel"/>
</dbReference>
<dbReference type="PROSITE" id="PS00519">
    <property type="entry name" value="HTH_ASNC_1"/>
    <property type="match status" value="1"/>
</dbReference>
<evidence type="ECO:0000256" key="1">
    <source>
        <dbReference type="ARBA" id="ARBA00023015"/>
    </source>
</evidence>
<proteinExistence type="predicted"/>
<dbReference type="SUPFAM" id="SSF54909">
    <property type="entry name" value="Dimeric alpha+beta barrel"/>
    <property type="match status" value="1"/>
</dbReference>
<evidence type="ECO:0000256" key="5">
    <source>
        <dbReference type="ARBA" id="ARBA00039227"/>
    </source>
</evidence>
<keyword evidence="4" id="KW-0804">Transcription</keyword>
<organism evidence="7 8">
    <name type="scientific">Granulosicoccus antarcticus IMCC3135</name>
    <dbReference type="NCBI Taxonomy" id="1192854"/>
    <lineage>
        <taxon>Bacteria</taxon>
        <taxon>Pseudomonadati</taxon>
        <taxon>Pseudomonadota</taxon>
        <taxon>Gammaproteobacteria</taxon>
        <taxon>Chromatiales</taxon>
        <taxon>Granulosicoccaceae</taxon>
        <taxon>Granulosicoccus</taxon>
    </lineage>
</organism>
<dbReference type="Pfam" id="PF13412">
    <property type="entry name" value="HTH_24"/>
    <property type="match status" value="1"/>
</dbReference>
<dbReference type="Proteomes" id="UP000250079">
    <property type="component" value="Chromosome"/>
</dbReference>
<dbReference type="InterPro" id="IPR019887">
    <property type="entry name" value="Tscrpt_reg_AsnC/Lrp_C"/>
</dbReference>
<evidence type="ECO:0000313" key="8">
    <source>
        <dbReference type="Proteomes" id="UP000250079"/>
    </source>
</evidence>
<evidence type="ECO:0000256" key="4">
    <source>
        <dbReference type="ARBA" id="ARBA00023163"/>
    </source>
</evidence>
<keyword evidence="1" id="KW-0805">Transcription regulation</keyword>
<dbReference type="Pfam" id="PF01037">
    <property type="entry name" value="AsnC_trans_reg"/>
    <property type="match status" value="1"/>
</dbReference>
<gene>
    <name evidence="7" type="primary">lrp_2</name>
    <name evidence="7" type="ORF">IMCC3135_07090</name>
</gene>
<dbReference type="PRINTS" id="PR00033">
    <property type="entry name" value="HTHASNC"/>
</dbReference>
<name>A0A2Z2NWJ9_9GAMM</name>
<dbReference type="OrthoDB" id="166264at2"/>
<protein>
    <recommendedName>
        <fullName evidence="5">Leucine-responsive regulatory protein</fullName>
    </recommendedName>
</protein>
<feature type="domain" description="HTH asnC-type" evidence="6">
    <location>
        <begin position="2"/>
        <end position="63"/>
    </location>
</feature>
<reference evidence="7 8" key="1">
    <citation type="submission" date="2016-12" db="EMBL/GenBank/DDBJ databases">
        <authorList>
            <person name="Song W.-J."/>
            <person name="Kurnit D.M."/>
        </authorList>
    </citation>
    <scope>NUCLEOTIDE SEQUENCE [LARGE SCALE GENOMIC DNA]</scope>
    <source>
        <strain evidence="7 8">IMCC3135</strain>
    </source>
</reference>
<dbReference type="AlphaFoldDB" id="A0A2Z2NWJ9"/>
<dbReference type="InterPro" id="IPR000485">
    <property type="entry name" value="AsnC-type_HTH_dom"/>
</dbReference>
<dbReference type="KEGG" id="gai:IMCC3135_07090"/>
<dbReference type="SMART" id="SM00344">
    <property type="entry name" value="HTH_ASNC"/>
    <property type="match status" value="1"/>
</dbReference>
<evidence type="ECO:0000256" key="2">
    <source>
        <dbReference type="ARBA" id="ARBA00023125"/>
    </source>
</evidence>
<accession>A0A2Z2NWJ9</accession>
<keyword evidence="3" id="KW-0010">Activator</keyword>
<sequence length="145" mass="16009">MLDQYDRVIISIMQTDGRITLTELASRVGLTKTPCAARVKRLEAEGYVLGYKAVVDCEKLGLGHVAFVEVKLNDTKLAALDAFNEAARRIPEIEQMHLIAGHFDYLVKVRTADINAFRLVLGEKLSALPHVAHTSTFVAMATIID</sequence>
<dbReference type="InterPro" id="IPR019885">
    <property type="entry name" value="Tscrpt_reg_HTH_AsnC-type_CS"/>
</dbReference>
<keyword evidence="2" id="KW-0238">DNA-binding</keyword>
<dbReference type="Gene3D" id="1.10.10.10">
    <property type="entry name" value="Winged helix-like DNA-binding domain superfamily/Winged helix DNA-binding domain"/>
    <property type="match status" value="1"/>
</dbReference>
<evidence type="ECO:0000259" key="6">
    <source>
        <dbReference type="PROSITE" id="PS50956"/>
    </source>
</evidence>
<dbReference type="SUPFAM" id="SSF46785">
    <property type="entry name" value="Winged helix' DNA-binding domain"/>
    <property type="match status" value="1"/>
</dbReference>
<dbReference type="EMBL" id="CP018632">
    <property type="protein sequence ID" value="ASJ71524.1"/>
    <property type="molecule type" value="Genomic_DNA"/>
</dbReference>